<feature type="compositionally biased region" description="Low complexity" evidence="6">
    <location>
        <begin position="264"/>
        <end position="273"/>
    </location>
</feature>
<keyword evidence="3" id="KW-0804">Transcription</keyword>
<dbReference type="SUPFAM" id="SSF47459">
    <property type="entry name" value="HLH, helix-loop-helix DNA-binding domain"/>
    <property type="match status" value="1"/>
</dbReference>
<protein>
    <recommendedName>
        <fullName evidence="9">BHLH domain-containing protein</fullName>
    </recommendedName>
</protein>
<name>A0A8J5ZBJ4_9ROSI</name>
<feature type="region of interest" description="Disordered" evidence="6">
    <location>
        <begin position="254"/>
        <end position="362"/>
    </location>
</feature>
<dbReference type="GO" id="GO:0046983">
    <property type="term" value="F:protein dimerization activity"/>
    <property type="evidence" value="ECO:0007669"/>
    <property type="project" value="InterPro"/>
</dbReference>
<evidence type="ECO:0000256" key="6">
    <source>
        <dbReference type="SAM" id="MobiDB-lite"/>
    </source>
</evidence>
<dbReference type="PANTHER" id="PTHR47001:SF1">
    <property type="entry name" value="TRANSCRIPTION FACTOR BHLH11"/>
    <property type="match status" value="1"/>
</dbReference>
<dbReference type="OrthoDB" id="515493at2759"/>
<dbReference type="EMBL" id="JAHUZN010000004">
    <property type="protein sequence ID" value="KAG8497612.1"/>
    <property type="molecule type" value="Genomic_DNA"/>
</dbReference>
<dbReference type="InterPro" id="IPR044579">
    <property type="entry name" value="bHLH11/121"/>
</dbReference>
<evidence type="ECO:0000256" key="5">
    <source>
        <dbReference type="SAM" id="Coils"/>
    </source>
</evidence>
<keyword evidence="2" id="KW-0805">Transcription regulation</keyword>
<dbReference type="Gene3D" id="4.10.280.10">
    <property type="entry name" value="Helix-loop-helix DNA-binding domain"/>
    <property type="match status" value="1"/>
</dbReference>
<dbReference type="InterPro" id="IPR036638">
    <property type="entry name" value="HLH_DNA-bd_sf"/>
</dbReference>
<dbReference type="Proteomes" id="UP000701853">
    <property type="component" value="Chromosome 4"/>
</dbReference>
<evidence type="ECO:0008006" key="9">
    <source>
        <dbReference type="Google" id="ProtNLM"/>
    </source>
</evidence>
<sequence length="362" mass="40931">MEAEDPIAARKVQKADREKLRRDRLNEQFLELGNTLGNFTWLLTRMIVFKFQAAVYVAINKNNHVRVWNIGEYLTDVYSLFLPKTLTYSNLLYLNLFCVFEFSDLASSRCSFFANADPDRPKNDKATILVGAVQMLKDLTAEVNRLKAERSSLTEESRELTQENNELREEKASVKANIENLTVQYQQRHMMMFPWTGIDSSSVMAPPYPYPVPLPVTTGPIVMHPSLQPYPFFGNHNPGAINNPCSTFMPYSTTTSNPLIEQPSSQYTSSSHTSSKRDSKSKLADHQRGSNRESNGSNDVRTKLELKNPGSSTNEDLSARKKKGKEKKKDRTNGCSLNWYSSSQDLKDSSSNSVNDVSKSNK</sequence>
<feature type="coiled-coil region" evidence="5">
    <location>
        <begin position="129"/>
        <end position="184"/>
    </location>
</feature>
<evidence type="ECO:0000313" key="8">
    <source>
        <dbReference type="Proteomes" id="UP000701853"/>
    </source>
</evidence>
<dbReference type="GO" id="GO:0003700">
    <property type="term" value="F:DNA-binding transcription factor activity"/>
    <property type="evidence" value="ECO:0007669"/>
    <property type="project" value="InterPro"/>
</dbReference>
<dbReference type="PANTHER" id="PTHR47001">
    <property type="entry name" value="TRANSCRIPTION FACTOR BHLH121"/>
    <property type="match status" value="1"/>
</dbReference>
<feature type="compositionally biased region" description="Low complexity" evidence="6">
    <location>
        <begin position="341"/>
        <end position="362"/>
    </location>
</feature>
<evidence type="ECO:0000256" key="2">
    <source>
        <dbReference type="ARBA" id="ARBA00023015"/>
    </source>
</evidence>
<feature type="compositionally biased region" description="Basic and acidic residues" evidence="6">
    <location>
        <begin position="275"/>
        <end position="291"/>
    </location>
</feature>
<keyword evidence="8" id="KW-1185">Reference proteome</keyword>
<accession>A0A8J5ZBJ4</accession>
<organism evidence="7 8">
    <name type="scientific">Gossypium anomalum</name>
    <dbReference type="NCBI Taxonomy" id="47600"/>
    <lineage>
        <taxon>Eukaryota</taxon>
        <taxon>Viridiplantae</taxon>
        <taxon>Streptophyta</taxon>
        <taxon>Embryophyta</taxon>
        <taxon>Tracheophyta</taxon>
        <taxon>Spermatophyta</taxon>
        <taxon>Magnoliopsida</taxon>
        <taxon>eudicotyledons</taxon>
        <taxon>Gunneridae</taxon>
        <taxon>Pentapetalae</taxon>
        <taxon>rosids</taxon>
        <taxon>malvids</taxon>
        <taxon>Malvales</taxon>
        <taxon>Malvaceae</taxon>
        <taxon>Malvoideae</taxon>
        <taxon>Gossypium</taxon>
    </lineage>
</organism>
<evidence type="ECO:0000256" key="4">
    <source>
        <dbReference type="ARBA" id="ARBA00023242"/>
    </source>
</evidence>
<evidence type="ECO:0000256" key="3">
    <source>
        <dbReference type="ARBA" id="ARBA00023163"/>
    </source>
</evidence>
<comment type="subcellular location">
    <subcellularLocation>
        <location evidence="1">Nucleus</location>
    </subcellularLocation>
</comment>
<dbReference type="GO" id="GO:0005634">
    <property type="term" value="C:nucleus"/>
    <property type="evidence" value="ECO:0007669"/>
    <property type="project" value="UniProtKB-SubCell"/>
</dbReference>
<keyword evidence="4" id="KW-0539">Nucleus</keyword>
<proteinExistence type="predicted"/>
<dbReference type="AlphaFoldDB" id="A0A8J5ZBJ4"/>
<dbReference type="GO" id="GO:0006879">
    <property type="term" value="P:intracellular iron ion homeostasis"/>
    <property type="evidence" value="ECO:0007669"/>
    <property type="project" value="InterPro"/>
</dbReference>
<gene>
    <name evidence="7" type="ORF">CXB51_008891</name>
</gene>
<reference evidence="7 8" key="1">
    <citation type="journal article" date="2021" name="bioRxiv">
        <title>The Gossypium anomalum genome as a resource for cotton improvement and evolutionary analysis of hybrid incompatibility.</title>
        <authorList>
            <person name="Grover C.E."/>
            <person name="Yuan D."/>
            <person name="Arick M.A."/>
            <person name="Miller E.R."/>
            <person name="Hu G."/>
            <person name="Peterson D.G."/>
            <person name="Wendel J.F."/>
            <person name="Udall J.A."/>
        </authorList>
    </citation>
    <scope>NUCLEOTIDE SEQUENCE [LARGE SCALE GENOMIC DNA]</scope>
    <source>
        <strain evidence="7">JFW-Udall</strain>
        <tissue evidence="7">Leaf</tissue>
    </source>
</reference>
<evidence type="ECO:0000256" key="1">
    <source>
        <dbReference type="ARBA" id="ARBA00004123"/>
    </source>
</evidence>
<keyword evidence="5" id="KW-0175">Coiled coil</keyword>
<evidence type="ECO:0000313" key="7">
    <source>
        <dbReference type="EMBL" id="KAG8497612.1"/>
    </source>
</evidence>
<feature type="compositionally biased region" description="Polar residues" evidence="6">
    <location>
        <begin position="254"/>
        <end position="263"/>
    </location>
</feature>
<comment type="caution">
    <text evidence="7">The sequence shown here is derived from an EMBL/GenBank/DDBJ whole genome shotgun (WGS) entry which is preliminary data.</text>
</comment>